<dbReference type="AlphaFoldDB" id="A0AA36GGF6"/>
<gene>
    <name evidence="1" type="ORF">CYNAS_LOCUS2061</name>
</gene>
<dbReference type="PANTHER" id="PTHR21325:SF31">
    <property type="entry name" value="GH22081P-RELATED"/>
    <property type="match status" value="1"/>
</dbReference>
<dbReference type="GO" id="GO:0006644">
    <property type="term" value="P:phospholipid metabolic process"/>
    <property type="evidence" value="ECO:0007669"/>
    <property type="project" value="TreeGrafter"/>
</dbReference>
<sequence length="248" mass="27921">MIPSKLIPTSVDKVRPGDIKAVAAMGDEFLLSPLSGTFKEQGSSFVTGGEGFLRNHATLLNILRFYNANVTAGSYGCNPLNECFNVAQLNATSNDLEQQAISLIKKMKSAGAVYEIQDERNFDAKDFTVVVQGFLEGAENAVIDESGNYDSAFYTKDLKQLTKYGYELIAKAYWTSLLEPVGKKNLAPSITDKRNRLKCPIKKKNLLKWAKMIPLAFPLYSDYWKQREYETNYFELSNYTRTTVWISI</sequence>
<keyword evidence="2" id="KW-1185">Reference proteome</keyword>
<evidence type="ECO:0000313" key="2">
    <source>
        <dbReference type="Proteomes" id="UP001176961"/>
    </source>
</evidence>
<name>A0AA36GGF6_CYLNA</name>
<dbReference type="Proteomes" id="UP001176961">
    <property type="component" value="Unassembled WGS sequence"/>
</dbReference>
<dbReference type="InterPro" id="IPR038885">
    <property type="entry name" value="PLB1"/>
</dbReference>
<accession>A0AA36GGF6</accession>
<dbReference type="GO" id="GO:0004620">
    <property type="term" value="F:phospholipase activity"/>
    <property type="evidence" value="ECO:0007669"/>
    <property type="project" value="InterPro"/>
</dbReference>
<reference evidence="1" key="1">
    <citation type="submission" date="2023-07" db="EMBL/GenBank/DDBJ databases">
        <authorList>
            <consortium name="CYATHOMIX"/>
        </authorList>
    </citation>
    <scope>NUCLEOTIDE SEQUENCE</scope>
    <source>
        <strain evidence="1">N/A</strain>
    </source>
</reference>
<dbReference type="PANTHER" id="PTHR21325">
    <property type="entry name" value="PHOSPHOLIPASE B, PLB1"/>
    <property type="match status" value="1"/>
</dbReference>
<dbReference type="EMBL" id="CATQJL010000001">
    <property type="protein sequence ID" value="CAJ0590078.1"/>
    <property type="molecule type" value="Genomic_DNA"/>
</dbReference>
<evidence type="ECO:0000313" key="1">
    <source>
        <dbReference type="EMBL" id="CAJ0590078.1"/>
    </source>
</evidence>
<protein>
    <submittedName>
        <fullName evidence="1">Uncharacterized protein</fullName>
    </submittedName>
</protein>
<organism evidence="1 2">
    <name type="scientific">Cylicocyclus nassatus</name>
    <name type="common">Nematode worm</name>
    <dbReference type="NCBI Taxonomy" id="53992"/>
    <lineage>
        <taxon>Eukaryota</taxon>
        <taxon>Metazoa</taxon>
        <taxon>Ecdysozoa</taxon>
        <taxon>Nematoda</taxon>
        <taxon>Chromadorea</taxon>
        <taxon>Rhabditida</taxon>
        <taxon>Rhabditina</taxon>
        <taxon>Rhabditomorpha</taxon>
        <taxon>Strongyloidea</taxon>
        <taxon>Strongylidae</taxon>
        <taxon>Cylicocyclus</taxon>
    </lineage>
</organism>
<proteinExistence type="predicted"/>
<comment type="caution">
    <text evidence="1">The sequence shown here is derived from an EMBL/GenBank/DDBJ whole genome shotgun (WGS) entry which is preliminary data.</text>
</comment>